<dbReference type="EMBL" id="NBAG03000603">
    <property type="protein sequence ID" value="PNI13674.1"/>
    <property type="molecule type" value="Genomic_DNA"/>
</dbReference>
<evidence type="ECO:0000313" key="2">
    <source>
        <dbReference type="Proteomes" id="UP000236370"/>
    </source>
</evidence>
<dbReference type="Proteomes" id="UP000236370">
    <property type="component" value="Unassembled WGS sequence"/>
</dbReference>
<sequence>MESPASSQPASMPQSKERLVISMVTIYGPQQVPICAVNPVLSTLQT</sequence>
<accession>A0A2J8IT45</accession>
<comment type="caution">
    <text evidence="1">The sequence shown here is derived from an EMBL/GenBank/DDBJ whole genome shotgun (WGS) entry which is preliminary data.</text>
</comment>
<organism evidence="1 2">
    <name type="scientific">Pan troglodytes</name>
    <name type="common">Chimpanzee</name>
    <dbReference type="NCBI Taxonomy" id="9598"/>
    <lineage>
        <taxon>Eukaryota</taxon>
        <taxon>Metazoa</taxon>
        <taxon>Chordata</taxon>
        <taxon>Craniata</taxon>
        <taxon>Vertebrata</taxon>
        <taxon>Euteleostomi</taxon>
        <taxon>Mammalia</taxon>
        <taxon>Eutheria</taxon>
        <taxon>Euarchontoglires</taxon>
        <taxon>Primates</taxon>
        <taxon>Haplorrhini</taxon>
        <taxon>Catarrhini</taxon>
        <taxon>Hominidae</taxon>
        <taxon>Pan</taxon>
    </lineage>
</organism>
<reference evidence="1 2" key="1">
    <citation type="submission" date="2017-12" db="EMBL/GenBank/DDBJ databases">
        <title>High-resolution comparative analysis of great ape genomes.</title>
        <authorList>
            <person name="Pollen A."/>
            <person name="Hastie A."/>
            <person name="Hormozdiari F."/>
            <person name="Dougherty M."/>
            <person name="Liu R."/>
            <person name="Chaisson M."/>
            <person name="Hoppe E."/>
            <person name="Hill C."/>
            <person name="Pang A."/>
            <person name="Hillier L."/>
            <person name="Baker C."/>
            <person name="Armstrong J."/>
            <person name="Shendure J."/>
            <person name="Paten B."/>
            <person name="Wilson R."/>
            <person name="Chao H."/>
            <person name="Schneider V."/>
            <person name="Ventura M."/>
            <person name="Kronenberg Z."/>
            <person name="Murali S."/>
            <person name="Gordon D."/>
            <person name="Cantsilieris S."/>
            <person name="Munson K."/>
            <person name="Nelson B."/>
            <person name="Raja A."/>
            <person name="Underwood J."/>
            <person name="Diekhans M."/>
            <person name="Fiddes I."/>
            <person name="Haussler D."/>
            <person name="Eichler E."/>
        </authorList>
    </citation>
    <scope>NUCLEOTIDE SEQUENCE [LARGE SCALE GENOMIC DNA]</scope>
    <source>
        <strain evidence="1">Yerkes chimp pedigree #C0471</strain>
    </source>
</reference>
<evidence type="ECO:0000313" key="1">
    <source>
        <dbReference type="EMBL" id="PNI13674.1"/>
    </source>
</evidence>
<gene>
    <name evidence="1" type="ORF">CK820_G0053450</name>
</gene>
<proteinExistence type="predicted"/>
<name>A0A2J8IT45_PANTR</name>
<dbReference type="AlphaFoldDB" id="A0A2J8IT45"/>
<protein>
    <submittedName>
        <fullName evidence="1">MAP2K3 isoform 4</fullName>
    </submittedName>
</protein>